<dbReference type="GO" id="GO:0000281">
    <property type="term" value="P:mitotic cytokinesis"/>
    <property type="evidence" value="ECO:0007669"/>
    <property type="project" value="TreeGrafter"/>
</dbReference>
<organism evidence="2 3">
    <name type="scientific">Lymnaea stagnalis</name>
    <name type="common">Great pond snail</name>
    <name type="synonym">Helix stagnalis</name>
    <dbReference type="NCBI Taxonomy" id="6523"/>
    <lineage>
        <taxon>Eukaryota</taxon>
        <taxon>Metazoa</taxon>
        <taxon>Spiralia</taxon>
        <taxon>Lophotrochozoa</taxon>
        <taxon>Mollusca</taxon>
        <taxon>Gastropoda</taxon>
        <taxon>Heterobranchia</taxon>
        <taxon>Euthyneura</taxon>
        <taxon>Panpulmonata</taxon>
        <taxon>Hygrophila</taxon>
        <taxon>Lymnaeoidea</taxon>
        <taxon>Lymnaeidae</taxon>
        <taxon>Lymnaea</taxon>
    </lineage>
</organism>
<keyword evidence="1" id="KW-0812">Transmembrane</keyword>
<dbReference type="Gene3D" id="3.30.720.220">
    <property type="match status" value="1"/>
</dbReference>
<evidence type="ECO:0000313" key="2">
    <source>
        <dbReference type="EMBL" id="CAL1541260.1"/>
    </source>
</evidence>
<proteinExistence type="predicted"/>
<feature type="transmembrane region" description="Helical" evidence="1">
    <location>
        <begin position="20"/>
        <end position="40"/>
    </location>
</feature>
<dbReference type="GO" id="GO:0005813">
    <property type="term" value="C:centrosome"/>
    <property type="evidence" value="ECO:0007669"/>
    <property type="project" value="TreeGrafter"/>
</dbReference>
<dbReference type="GO" id="GO:0005819">
    <property type="term" value="C:spindle"/>
    <property type="evidence" value="ECO:0007669"/>
    <property type="project" value="TreeGrafter"/>
</dbReference>
<dbReference type="PANTHER" id="PTHR13041">
    <property type="entry name" value="JTB PROTEIN-RELATED"/>
    <property type="match status" value="1"/>
</dbReference>
<feature type="transmembrane region" description="Helical" evidence="1">
    <location>
        <begin position="126"/>
        <end position="146"/>
    </location>
</feature>
<keyword evidence="1" id="KW-0472">Membrane</keyword>
<dbReference type="GO" id="GO:0005737">
    <property type="term" value="C:cytoplasm"/>
    <property type="evidence" value="ECO:0007669"/>
    <property type="project" value="TreeGrafter"/>
</dbReference>
<dbReference type="PANTHER" id="PTHR13041:SF3">
    <property type="entry name" value="PROTEIN JTB"/>
    <property type="match status" value="1"/>
</dbReference>
<dbReference type="AlphaFoldDB" id="A0AAV2I3I4"/>
<comment type="caution">
    <text evidence="2">The sequence shown here is derived from an EMBL/GenBank/DDBJ whole genome shotgun (WGS) entry which is preliminary data.</text>
</comment>
<keyword evidence="1" id="KW-1133">Transmembrane helix</keyword>
<protein>
    <submittedName>
        <fullName evidence="2">Uncharacterized protein</fullName>
    </submittedName>
</protein>
<gene>
    <name evidence="2" type="ORF">GSLYS_00014876001</name>
</gene>
<dbReference type="Proteomes" id="UP001497497">
    <property type="component" value="Unassembled WGS sequence"/>
</dbReference>
<keyword evidence="3" id="KW-1185">Reference proteome</keyword>
<dbReference type="GO" id="GO:0016020">
    <property type="term" value="C:membrane"/>
    <property type="evidence" value="ECO:0007669"/>
    <property type="project" value="InterPro"/>
</dbReference>
<evidence type="ECO:0000256" key="1">
    <source>
        <dbReference type="SAM" id="Phobius"/>
    </source>
</evidence>
<evidence type="ECO:0000313" key="3">
    <source>
        <dbReference type="Proteomes" id="UP001497497"/>
    </source>
</evidence>
<accession>A0AAV2I3I4</accession>
<name>A0AAV2I3I4_LYMST</name>
<dbReference type="Pfam" id="PF05439">
    <property type="entry name" value="JTB"/>
    <property type="match status" value="1"/>
</dbReference>
<reference evidence="2 3" key="1">
    <citation type="submission" date="2024-04" db="EMBL/GenBank/DDBJ databases">
        <authorList>
            <consortium name="Genoscope - CEA"/>
            <person name="William W."/>
        </authorList>
    </citation>
    <scope>NUCLEOTIDE SEQUENCE [LARGE SCALE GENOMIC DNA]</scope>
</reference>
<sequence length="167" mass="19614">MLKKSFDNMMIEVFTKKRILVLAAFVVLFTVAFLVLRSHWEYTRQLPKEVFEKLFKIYLNNFSEPKETSCPVYTSISRCQRCPKDELRAEVPYCKHHGYKEKIRCEDGKEEFVGCDISPAVEEAEFWKFELLTLLVGLTSYAVVYLRQKKLDKKLMEKINKQIAAGI</sequence>
<dbReference type="InterPro" id="IPR008657">
    <property type="entry name" value="JTB"/>
</dbReference>
<dbReference type="EMBL" id="CAXITT010000421">
    <property type="protein sequence ID" value="CAL1541260.1"/>
    <property type="molecule type" value="Genomic_DNA"/>
</dbReference>
<dbReference type="GO" id="GO:0030496">
    <property type="term" value="C:midbody"/>
    <property type="evidence" value="ECO:0007669"/>
    <property type="project" value="TreeGrafter"/>
</dbReference>